<proteinExistence type="predicted"/>
<reference evidence="1" key="2">
    <citation type="submission" date="2021-09" db="EMBL/GenBank/DDBJ databases">
        <authorList>
            <person name="Jia N."/>
            <person name="Wang J."/>
            <person name="Shi W."/>
            <person name="Du L."/>
            <person name="Sun Y."/>
            <person name="Zhan W."/>
            <person name="Jiang J."/>
            <person name="Wang Q."/>
            <person name="Zhang B."/>
            <person name="Ji P."/>
            <person name="Sakyi L.B."/>
            <person name="Cui X."/>
            <person name="Yuan T."/>
            <person name="Jiang B."/>
            <person name="Yang W."/>
            <person name="Lam T.T.-Y."/>
            <person name="Chang Q."/>
            <person name="Ding S."/>
            <person name="Wang X."/>
            <person name="Zhu J."/>
            <person name="Ruan X."/>
            <person name="Zhao L."/>
            <person name="Wei J."/>
            <person name="Que T."/>
            <person name="Du C."/>
            <person name="Cheng J."/>
            <person name="Dai P."/>
            <person name="Han X."/>
            <person name="Huang E."/>
            <person name="Gao Y."/>
            <person name="Liu J."/>
            <person name="Shao H."/>
            <person name="Ye R."/>
            <person name="Li L."/>
            <person name="Wei W."/>
            <person name="Wang X."/>
            <person name="Wang C."/>
            <person name="Huo Q."/>
            <person name="Li W."/>
            <person name="Guo W."/>
            <person name="Chen H."/>
            <person name="Chen S."/>
            <person name="Zhou L."/>
            <person name="Zhou L."/>
            <person name="Ni X."/>
            <person name="Tian J."/>
            <person name="Zhou Y."/>
            <person name="Sheng Y."/>
            <person name="Liu T."/>
            <person name="Pan Y."/>
            <person name="Xia L."/>
            <person name="Li J."/>
            <person name="Zhao F."/>
            <person name="Cao W."/>
        </authorList>
    </citation>
    <scope>NUCLEOTIDE SEQUENCE</scope>
    <source>
        <strain evidence="1">Rmic-2018</strain>
        <tissue evidence="1">Larvae</tissue>
    </source>
</reference>
<gene>
    <name evidence="1" type="ORF">HPB51_010362</name>
</gene>
<dbReference type="Proteomes" id="UP000821866">
    <property type="component" value="Chromosome 4"/>
</dbReference>
<organism evidence="1 2">
    <name type="scientific">Rhipicephalus microplus</name>
    <name type="common">Cattle tick</name>
    <name type="synonym">Boophilus microplus</name>
    <dbReference type="NCBI Taxonomy" id="6941"/>
    <lineage>
        <taxon>Eukaryota</taxon>
        <taxon>Metazoa</taxon>
        <taxon>Ecdysozoa</taxon>
        <taxon>Arthropoda</taxon>
        <taxon>Chelicerata</taxon>
        <taxon>Arachnida</taxon>
        <taxon>Acari</taxon>
        <taxon>Parasitiformes</taxon>
        <taxon>Ixodida</taxon>
        <taxon>Ixodoidea</taxon>
        <taxon>Ixodidae</taxon>
        <taxon>Rhipicephalinae</taxon>
        <taxon>Rhipicephalus</taxon>
        <taxon>Boophilus</taxon>
    </lineage>
</organism>
<evidence type="ECO:0000313" key="1">
    <source>
        <dbReference type="EMBL" id="KAH8027797.1"/>
    </source>
</evidence>
<name>A0A9J6E0M3_RHIMP</name>
<dbReference type="EMBL" id="JABSTU010000006">
    <property type="protein sequence ID" value="KAH8027797.1"/>
    <property type="molecule type" value="Genomic_DNA"/>
</dbReference>
<reference evidence="1" key="1">
    <citation type="journal article" date="2020" name="Cell">
        <title>Large-Scale Comparative Analyses of Tick Genomes Elucidate Their Genetic Diversity and Vector Capacities.</title>
        <authorList>
            <consortium name="Tick Genome and Microbiome Consortium (TIGMIC)"/>
            <person name="Jia N."/>
            <person name="Wang J."/>
            <person name="Shi W."/>
            <person name="Du L."/>
            <person name="Sun Y."/>
            <person name="Zhan W."/>
            <person name="Jiang J.F."/>
            <person name="Wang Q."/>
            <person name="Zhang B."/>
            <person name="Ji P."/>
            <person name="Bell-Sakyi L."/>
            <person name="Cui X.M."/>
            <person name="Yuan T.T."/>
            <person name="Jiang B.G."/>
            <person name="Yang W.F."/>
            <person name="Lam T.T."/>
            <person name="Chang Q.C."/>
            <person name="Ding S.J."/>
            <person name="Wang X.J."/>
            <person name="Zhu J.G."/>
            <person name="Ruan X.D."/>
            <person name="Zhao L."/>
            <person name="Wei J.T."/>
            <person name="Ye R.Z."/>
            <person name="Que T.C."/>
            <person name="Du C.H."/>
            <person name="Zhou Y.H."/>
            <person name="Cheng J.X."/>
            <person name="Dai P.F."/>
            <person name="Guo W.B."/>
            <person name="Han X.H."/>
            <person name="Huang E.J."/>
            <person name="Li L.F."/>
            <person name="Wei W."/>
            <person name="Gao Y.C."/>
            <person name="Liu J.Z."/>
            <person name="Shao H.Z."/>
            <person name="Wang X."/>
            <person name="Wang C.C."/>
            <person name="Yang T.C."/>
            <person name="Huo Q.B."/>
            <person name="Li W."/>
            <person name="Chen H.Y."/>
            <person name="Chen S.E."/>
            <person name="Zhou L.G."/>
            <person name="Ni X.B."/>
            <person name="Tian J.H."/>
            <person name="Sheng Y."/>
            <person name="Liu T."/>
            <person name="Pan Y.S."/>
            <person name="Xia L.Y."/>
            <person name="Li J."/>
            <person name="Zhao F."/>
            <person name="Cao W.C."/>
        </authorList>
    </citation>
    <scope>NUCLEOTIDE SEQUENCE</scope>
    <source>
        <strain evidence="1">Rmic-2018</strain>
    </source>
</reference>
<sequence length="181" mass="20668">MAQLASGSDEVDALAKMGTCSTQRNYDLDEITLPVTKGQQYRGRGPSRFRKAVIQTTSSYLAQKKWHAKPAWKPKHLRKFDPDDILVALSLTLHKRSKPLSNLKLLVASYQNAHMADSLGYFVIKTVPWDVTLRCHLKQYDEDVSFGVVFVANRETDETLKNSIQWKEKKILDIRKFGKSN</sequence>
<dbReference type="AlphaFoldDB" id="A0A9J6E0M3"/>
<comment type="caution">
    <text evidence="1">The sequence shown here is derived from an EMBL/GenBank/DDBJ whole genome shotgun (WGS) entry which is preliminary data.</text>
</comment>
<protein>
    <submittedName>
        <fullName evidence="1">Uncharacterized protein</fullName>
    </submittedName>
</protein>
<accession>A0A9J6E0M3</accession>
<evidence type="ECO:0000313" key="2">
    <source>
        <dbReference type="Proteomes" id="UP000821866"/>
    </source>
</evidence>
<keyword evidence="2" id="KW-1185">Reference proteome</keyword>